<gene>
    <name evidence="6" type="ORF">L2764_15635</name>
</gene>
<keyword evidence="3" id="KW-0238">DNA-binding</keyword>
<dbReference type="InterPro" id="IPR036390">
    <property type="entry name" value="WH_DNA-bd_sf"/>
</dbReference>
<evidence type="ECO:0000256" key="4">
    <source>
        <dbReference type="ARBA" id="ARBA00023163"/>
    </source>
</evidence>
<proteinExistence type="inferred from homology"/>
<accession>A0ABT0LDU8</accession>
<evidence type="ECO:0000256" key="2">
    <source>
        <dbReference type="ARBA" id="ARBA00023015"/>
    </source>
</evidence>
<evidence type="ECO:0000313" key="7">
    <source>
        <dbReference type="Proteomes" id="UP001203423"/>
    </source>
</evidence>
<dbReference type="SUPFAM" id="SSF46785">
    <property type="entry name" value="Winged helix' DNA-binding domain"/>
    <property type="match status" value="1"/>
</dbReference>
<dbReference type="Gene3D" id="1.10.10.10">
    <property type="entry name" value="Winged helix-like DNA-binding domain superfamily/Winged helix DNA-binding domain"/>
    <property type="match status" value="1"/>
</dbReference>
<dbReference type="PROSITE" id="PS50931">
    <property type="entry name" value="HTH_LYSR"/>
    <property type="match status" value="1"/>
</dbReference>
<name>A0ABT0LDU8_9GAMM</name>
<dbReference type="Pfam" id="PF00126">
    <property type="entry name" value="HTH_1"/>
    <property type="match status" value="1"/>
</dbReference>
<comment type="caution">
    <text evidence="6">The sequence shown here is derived from an EMBL/GenBank/DDBJ whole genome shotgun (WGS) entry which is preliminary data.</text>
</comment>
<reference evidence="6 7" key="1">
    <citation type="submission" date="2022-01" db="EMBL/GenBank/DDBJ databases">
        <title>Whole genome-based taxonomy of the Shewanellaceae.</title>
        <authorList>
            <person name="Martin-Rodriguez A.J."/>
        </authorList>
    </citation>
    <scope>NUCLEOTIDE SEQUENCE [LARGE SCALE GENOMIC DNA]</scope>
    <source>
        <strain evidence="6 7">DSM 17177</strain>
    </source>
</reference>
<protein>
    <submittedName>
        <fullName evidence="6">LysR family transcriptional regulator</fullName>
    </submittedName>
</protein>
<dbReference type="InterPro" id="IPR000847">
    <property type="entry name" value="LysR_HTH_N"/>
</dbReference>
<feature type="domain" description="HTH lysR-type" evidence="5">
    <location>
        <begin position="1"/>
        <end position="58"/>
    </location>
</feature>
<organism evidence="6 7">
    <name type="scientific">Shewanella surugensis</name>
    <dbReference type="NCBI Taxonomy" id="212020"/>
    <lineage>
        <taxon>Bacteria</taxon>
        <taxon>Pseudomonadati</taxon>
        <taxon>Pseudomonadota</taxon>
        <taxon>Gammaproteobacteria</taxon>
        <taxon>Alteromonadales</taxon>
        <taxon>Shewanellaceae</taxon>
        <taxon>Shewanella</taxon>
    </lineage>
</organism>
<dbReference type="SUPFAM" id="SSF53850">
    <property type="entry name" value="Periplasmic binding protein-like II"/>
    <property type="match status" value="1"/>
</dbReference>
<dbReference type="Proteomes" id="UP001203423">
    <property type="component" value="Unassembled WGS sequence"/>
</dbReference>
<dbReference type="PANTHER" id="PTHR30126:SF81">
    <property type="entry name" value="HTH-TYPE TRANSCRIPTIONAL REGULATOR ILVY"/>
    <property type="match status" value="1"/>
</dbReference>
<keyword evidence="4" id="KW-0804">Transcription</keyword>
<keyword evidence="2" id="KW-0805">Transcription regulation</keyword>
<evidence type="ECO:0000259" key="5">
    <source>
        <dbReference type="PROSITE" id="PS50931"/>
    </source>
</evidence>
<keyword evidence="7" id="KW-1185">Reference proteome</keyword>
<comment type="similarity">
    <text evidence="1">Belongs to the LysR transcriptional regulatory family.</text>
</comment>
<sequence>MNTDDLDKFLVIAATENLQKAAEILDCNPSMLSKALKRLEHNFNTPLFDRVGKHIRLNMAGRTLQNNAAQITTAVKQTKVDIAHQQVDIAYHVVGPAILLRRWASVINAAIRHDVPQASIKFAHVYEVQALHNIVNGLADLALITEEIRDKVPANLYCQSIGSLKMHLTASHSHPLIKKKISKKNVTGLQDNSGYLIADILSHPFVVPEQSPYCGKTDKTSCDGWNEATYPRRQKMISNDANISASLIHSGQALAYSPDYWIKDQGFIAIKATDANITRTEDVFIVSRNLALIEKCTQG</sequence>
<dbReference type="RefSeq" id="WP_248941196.1">
    <property type="nucleotide sequence ID" value="NZ_JAKIKS010000064.1"/>
</dbReference>
<evidence type="ECO:0000256" key="3">
    <source>
        <dbReference type="ARBA" id="ARBA00023125"/>
    </source>
</evidence>
<evidence type="ECO:0000313" key="6">
    <source>
        <dbReference type="EMBL" id="MCL1125863.1"/>
    </source>
</evidence>
<dbReference type="EMBL" id="JAKIKS010000064">
    <property type="protein sequence ID" value="MCL1125863.1"/>
    <property type="molecule type" value="Genomic_DNA"/>
</dbReference>
<dbReference type="InterPro" id="IPR036388">
    <property type="entry name" value="WH-like_DNA-bd_sf"/>
</dbReference>
<evidence type="ECO:0000256" key="1">
    <source>
        <dbReference type="ARBA" id="ARBA00009437"/>
    </source>
</evidence>
<dbReference type="PANTHER" id="PTHR30126">
    <property type="entry name" value="HTH-TYPE TRANSCRIPTIONAL REGULATOR"/>
    <property type="match status" value="1"/>
</dbReference>